<accession>A0ABS4QIK4</accession>
<dbReference type="SFLD" id="SFLDS00005">
    <property type="entry name" value="Isoprenoid_Synthase_Type_I"/>
    <property type="match status" value="1"/>
</dbReference>
<dbReference type="Pfam" id="PF00348">
    <property type="entry name" value="polyprenyl_synt"/>
    <property type="match status" value="1"/>
</dbReference>
<evidence type="ECO:0000256" key="4">
    <source>
        <dbReference type="ARBA" id="ARBA00022679"/>
    </source>
</evidence>
<keyword evidence="6" id="KW-0460">Magnesium</keyword>
<organism evidence="8 9">
    <name type="scientific">Nocardia goodfellowii</name>
    <dbReference type="NCBI Taxonomy" id="882446"/>
    <lineage>
        <taxon>Bacteria</taxon>
        <taxon>Bacillati</taxon>
        <taxon>Actinomycetota</taxon>
        <taxon>Actinomycetes</taxon>
        <taxon>Mycobacteriales</taxon>
        <taxon>Nocardiaceae</taxon>
        <taxon>Nocardia</taxon>
    </lineage>
</organism>
<keyword evidence="5" id="KW-0479">Metal-binding</keyword>
<proteinExistence type="inferred from homology"/>
<evidence type="ECO:0000313" key="8">
    <source>
        <dbReference type="EMBL" id="MBP2191526.1"/>
    </source>
</evidence>
<evidence type="ECO:0000256" key="7">
    <source>
        <dbReference type="RuleBase" id="RU004466"/>
    </source>
</evidence>
<evidence type="ECO:0000256" key="1">
    <source>
        <dbReference type="ARBA" id="ARBA00001946"/>
    </source>
</evidence>
<dbReference type="GO" id="GO:0000010">
    <property type="term" value="F:heptaprenyl diphosphate synthase activity"/>
    <property type="evidence" value="ECO:0007669"/>
    <property type="project" value="UniProtKB-EC"/>
</dbReference>
<dbReference type="RefSeq" id="WP_209893258.1">
    <property type="nucleotide sequence ID" value="NZ_JAGGMR010000001.1"/>
</dbReference>
<reference evidence="8 9" key="1">
    <citation type="submission" date="2021-03" db="EMBL/GenBank/DDBJ databases">
        <title>Sequencing the genomes of 1000 actinobacteria strains.</title>
        <authorList>
            <person name="Klenk H.-P."/>
        </authorList>
    </citation>
    <scope>NUCLEOTIDE SEQUENCE [LARGE SCALE GENOMIC DNA]</scope>
    <source>
        <strain evidence="8 9">DSM 45516</strain>
    </source>
</reference>
<dbReference type="PANTHER" id="PTHR12001">
    <property type="entry name" value="GERANYLGERANYL PYROPHOSPHATE SYNTHASE"/>
    <property type="match status" value="1"/>
</dbReference>
<gene>
    <name evidence="8" type="ORF">BJ987_004427</name>
</gene>
<comment type="cofactor">
    <cofactor evidence="1">
        <name>Mg(2+)</name>
        <dbReference type="ChEBI" id="CHEBI:18420"/>
    </cofactor>
</comment>
<protein>
    <submittedName>
        <fullName evidence="8">Heptaprenyl diphosphate synthase</fullName>
        <ecNumber evidence="8">2.5.1.30</ecNumber>
    </submittedName>
</protein>
<dbReference type="SUPFAM" id="SSF48576">
    <property type="entry name" value="Terpenoid synthases"/>
    <property type="match status" value="1"/>
</dbReference>
<dbReference type="InterPro" id="IPR000092">
    <property type="entry name" value="Polyprenyl_synt"/>
</dbReference>
<comment type="similarity">
    <text evidence="3 7">Belongs to the FPP/GGPP synthase family.</text>
</comment>
<keyword evidence="4 7" id="KW-0808">Transferase</keyword>
<evidence type="ECO:0000256" key="3">
    <source>
        <dbReference type="ARBA" id="ARBA00006706"/>
    </source>
</evidence>
<dbReference type="Proteomes" id="UP001519325">
    <property type="component" value="Unassembled WGS sequence"/>
</dbReference>
<keyword evidence="9" id="KW-1185">Reference proteome</keyword>
<dbReference type="Gene3D" id="1.10.600.10">
    <property type="entry name" value="Farnesyl Diphosphate Synthase"/>
    <property type="match status" value="1"/>
</dbReference>
<sequence>MTTQLPAPAAPEVATDYIADICLGLPELGRDLRAQVGRVEDLMLAALSDGEDFLTEPVLHLMNSGGKRFRPLVTALAAHSGDQPSADAVPAAAAAMEMVHLATLYHDDVMDESRMRRGVATVNARWSNTVAILSGDYLLARAGQLIYRATREAEDCVDKLNDTVATLVTGQMREATRPAGSYCAPDYLRTIQEKTASLISLSAWCGARLAGAPRETAARLERVGDLLGMVFQIADDILDLTVSTDQLGKAQGLDLREGVATLPVIYALTEDSAAGRNLAALLAEPVDDDEKLSRALELVRSTRGLERAEADMAGYVEQALALLGTLPVSPARTAWVRLLEYTATRTC</sequence>
<dbReference type="EMBL" id="JAGGMR010000001">
    <property type="protein sequence ID" value="MBP2191526.1"/>
    <property type="molecule type" value="Genomic_DNA"/>
</dbReference>
<name>A0ABS4QIK4_9NOCA</name>
<dbReference type="EC" id="2.5.1.30" evidence="8"/>
<dbReference type="PROSITE" id="PS00444">
    <property type="entry name" value="POLYPRENYL_SYNTHASE_2"/>
    <property type="match status" value="1"/>
</dbReference>
<evidence type="ECO:0000256" key="5">
    <source>
        <dbReference type="ARBA" id="ARBA00022723"/>
    </source>
</evidence>
<dbReference type="PANTHER" id="PTHR12001:SF69">
    <property type="entry name" value="ALL TRANS-POLYPRENYL-DIPHOSPHATE SYNTHASE PDSS1"/>
    <property type="match status" value="1"/>
</dbReference>
<comment type="caution">
    <text evidence="8">The sequence shown here is derived from an EMBL/GenBank/DDBJ whole genome shotgun (WGS) entry which is preliminary data.</text>
</comment>
<comment type="pathway">
    <text evidence="2">Isoprenoid biosynthesis.</text>
</comment>
<dbReference type="InterPro" id="IPR008949">
    <property type="entry name" value="Isoprenoid_synthase_dom_sf"/>
</dbReference>
<evidence type="ECO:0000256" key="2">
    <source>
        <dbReference type="ARBA" id="ARBA00005128"/>
    </source>
</evidence>
<dbReference type="CDD" id="cd00685">
    <property type="entry name" value="Trans_IPPS_HT"/>
    <property type="match status" value="1"/>
</dbReference>
<evidence type="ECO:0000313" key="9">
    <source>
        <dbReference type="Proteomes" id="UP001519325"/>
    </source>
</evidence>
<dbReference type="SFLD" id="SFLDG01017">
    <property type="entry name" value="Polyprenyl_Transferase_Like"/>
    <property type="match status" value="1"/>
</dbReference>
<evidence type="ECO:0000256" key="6">
    <source>
        <dbReference type="ARBA" id="ARBA00022842"/>
    </source>
</evidence>
<dbReference type="InterPro" id="IPR033749">
    <property type="entry name" value="Polyprenyl_synt_CS"/>
</dbReference>